<protein>
    <submittedName>
        <fullName evidence="3">Uncharacterized protein</fullName>
    </submittedName>
</protein>
<accession>A0A818G952</accession>
<dbReference type="Proteomes" id="UP000663881">
    <property type="component" value="Unassembled WGS sequence"/>
</dbReference>
<evidence type="ECO:0000313" key="3">
    <source>
        <dbReference type="EMBL" id="CAF3486183.1"/>
    </source>
</evidence>
<evidence type="ECO:0000256" key="1">
    <source>
        <dbReference type="SAM" id="MobiDB-lite"/>
    </source>
</evidence>
<reference evidence="3" key="1">
    <citation type="submission" date="2021-02" db="EMBL/GenBank/DDBJ databases">
        <authorList>
            <person name="Nowell W R."/>
        </authorList>
    </citation>
    <scope>NUCLEOTIDE SEQUENCE</scope>
</reference>
<dbReference type="EMBL" id="CAJNON010000754">
    <property type="protein sequence ID" value="CAF1370353.1"/>
    <property type="molecule type" value="Genomic_DNA"/>
</dbReference>
<feature type="region of interest" description="Disordered" evidence="1">
    <location>
        <begin position="48"/>
        <end position="117"/>
    </location>
</feature>
<gene>
    <name evidence="3" type="ORF">OKA104_LOCUS620</name>
    <name evidence="2" type="ORF">VCS650_LOCUS34824</name>
</gene>
<comment type="caution">
    <text evidence="3">The sequence shown here is derived from an EMBL/GenBank/DDBJ whole genome shotgun (WGS) entry which is preliminary data.</text>
</comment>
<proteinExistence type="predicted"/>
<name>A0A818G952_9BILA</name>
<dbReference type="EMBL" id="CAJOAY010000013">
    <property type="protein sequence ID" value="CAF3486183.1"/>
    <property type="molecule type" value="Genomic_DNA"/>
</dbReference>
<organism evidence="3 4">
    <name type="scientific">Adineta steineri</name>
    <dbReference type="NCBI Taxonomy" id="433720"/>
    <lineage>
        <taxon>Eukaryota</taxon>
        <taxon>Metazoa</taxon>
        <taxon>Spiralia</taxon>
        <taxon>Gnathifera</taxon>
        <taxon>Rotifera</taxon>
        <taxon>Eurotatoria</taxon>
        <taxon>Bdelloidea</taxon>
        <taxon>Adinetida</taxon>
        <taxon>Adinetidae</taxon>
        <taxon>Adineta</taxon>
    </lineage>
</organism>
<dbReference type="Proteomes" id="UP000663891">
    <property type="component" value="Unassembled WGS sequence"/>
</dbReference>
<evidence type="ECO:0000313" key="2">
    <source>
        <dbReference type="EMBL" id="CAF1370353.1"/>
    </source>
</evidence>
<dbReference type="OrthoDB" id="10009256at2759"/>
<dbReference type="AlphaFoldDB" id="A0A818G952"/>
<sequence length="142" mass="15395">MKEKESTLFQITQKAQSGGGVYRVTVATPIKITTVTDRRTGAVISRKEEKGTPYEVSRVKISGGSPALPKPTIGTRGVGPSGKPKIHIIQCSSRKKAEDAARNAGKGNPPIHETAKSGFPAHFHPADRWGRKIQDGTHFVYY</sequence>
<evidence type="ECO:0000313" key="4">
    <source>
        <dbReference type="Proteomes" id="UP000663881"/>
    </source>
</evidence>